<keyword evidence="4" id="KW-0677">Repeat</keyword>
<evidence type="ECO:0000256" key="2">
    <source>
        <dbReference type="ARBA" id="ARBA00006337"/>
    </source>
</evidence>
<dbReference type="SUPFAM" id="SSF54631">
    <property type="entry name" value="CBS-domain pair"/>
    <property type="match status" value="1"/>
</dbReference>
<protein>
    <submittedName>
        <fullName evidence="13">HlyC/CorC family transporter</fullName>
    </submittedName>
</protein>
<feature type="transmembrane region" description="Helical" evidence="10">
    <location>
        <begin position="124"/>
        <end position="146"/>
    </location>
</feature>
<comment type="caution">
    <text evidence="13">The sequence shown here is derived from an EMBL/GenBank/DDBJ whole genome shotgun (WGS) entry which is preliminary data.</text>
</comment>
<dbReference type="Gene3D" id="3.10.580.10">
    <property type="entry name" value="CBS-domain"/>
    <property type="match status" value="1"/>
</dbReference>
<evidence type="ECO:0000256" key="1">
    <source>
        <dbReference type="ARBA" id="ARBA00004141"/>
    </source>
</evidence>
<feature type="domain" description="CNNM transmembrane" evidence="12">
    <location>
        <begin position="1"/>
        <end position="190"/>
    </location>
</feature>
<feature type="transmembrane region" description="Helical" evidence="10">
    <location>
        <begin position="6"/>
        <end position="29"/>
    </location>
</feature>
<keyword evidence="5 9" id="KW-1133">Transmembrane helix</keyword>
<dbReference type="InterPro" id="IPR044751">
    <property type="entry name" value="Ion_transp-like_CBS"/>
</dbReference>
<feature type="domain" description="CBS" evidence="11">
    <location>
        <begin position="273"/>
        <end position="330"/>
    </location>
</feature>
<dbReference type="PROSITE" id="PS51846">
    <property type="entry name" value="CNNM"/>
    <property type="match status" value="1"/>
</dbReference>
<gene>
    <name evidence="13" type="ORF">JHL18_22875</name>
</gene>
<evidence type="ECO:0000313" key="13">
    <source>
        <dbReference type="EMBL" id="MBK1813465.1"/>
    </source>
</evidence>
<reference evidence="14" key="1">
    <citation type="submission" date="2021-01" db="EMBL/GenBank/DDBJ databases">
        <title>Genome public.</title>
        <authorList>
            <person name="Liu C."/>
            <person name="Sun Q."/>
        </authorList>
    </citation>
    <scope>NUCLEOTIDE SEQUENCE [LARGE SCALE GENOMIC DNA]</scope>
    <source>
        <strain evidence="14">YIM B02505</strain>
    </source>
</reference>
<organism evidence="13 14">
    <name type="scientific">Clostridium yunnanense</name>
    <dbReference type="NCBI Taxonomy" id="2800325"/>
    <lineage>
        <taxon>Bacteria</taxon>
        <taxon>Bacillati</taxon>
        <taxon>Bacillota</taxon>
        <taxon>Clostridia</taxon>
        <taxon>Eubacteriales</taxon>
        <taxon>Clostridiaceae</taxon>
        <taxon>Clostridium</taxon>
    </lineage>
</organism>
<evidence type="ECO:0000256" key="8">
    <source>
        <dbReference type="PROSITE-ProRule" id="PRU00703"/>
    </source>
</evidence>
<comment type="subcellular location">
    <subcellularLocation>
        <location evidence="1">Membrane</location>
        <topology evidence="1">Multi-pass membrane protein</topology>
    </subcellularLocation>
</comment>
<dbReference type="RefSeq" id="WP_200273636.1">
    <property type="nucleotide sequence ID" value="NZ_JAENHN010000064.1"/>
</dbReference>
<dbReference type="PANTHER" id="PTHR22777:SF17">
    <property type="entry name" value="UPF0053 PROTEIN SLL0260"/>
    <property type="match status" value="1"/>
</dbReference>
<dbReference type="InterPro" id="IPR002550">
    <property type="entry name" value="CNNM"/>
</dbReference>
<keyword evidence="6 8" id="KW-0129">CBS domain</keyword>
<keyword evidence="14" id="KW-1185">Reference proteome</keyword>
<dbReference type="Pfam" id="PF03471">
    <property type="entry name" value="CorC_HlyC"/>
    <property type="match status" value="1"/>
</dbReference>
<dbReference type="Pfam" id="PF00571">
    <property type="entry name" value="CBS"/>
    <property type="match status" value="2"/>
</dbReference>
<feature type="transmembrane region" description="Helical" evidence="10">
    <location>
        <begin position="92"/>
        <end position="112"/>
    </location>
</feature>
<evidence type="ECO:0000256" key="9">
    <source>
        <dbReference type="PROSITE-ProRule" id="PRU01193"/>
    </source>
</evidence>
<evidence type="ECO:0000313" key="14">
    <source>
        <dbReference type="Proteomes" id="UP000596739"/>
    </source>
</evidence>
<dbReference type="PROSITE" id="PS51371">
    <property type="entry name" value="CBS"/>
    <property type="match status" value="2"/>
</dbReference>
<dbReference type="PANTHER" id="PTHR22777">
    <property type="entry name" value="HEMOLYSIN-RELATED"/>
    <property type="match status" value="1"/>
</dbReference>
<dbReference type="InterPro" id="IPR046342">
    <property type="entry name" value="CBS_dom_sf"/>
</dbReference>
<evidence type="ECO:0000256" key="4">
    <source>
        <dbReference type="ARBA" id="ARBA00022737"/>
    </source>
</evidence>
<dbReference type="EMBL" id="JAENHN010000064">
    <property type="protein sequence ID" value="MBK1813465.1"/>
    <property type="molecule type" value="Genomic_DNA"/>
</dbReference>
<dbReference type="InterPro" id="IPR000644">
    <property type="entry name" value="CBS_dom"/>
</dbReference>
<feature type="transmembrane region" description="Helical" evidence="10">
    <location>
        <begin position="61"/>
        <end position="80"/>
    </location>
</feature>
<dbReference type="InterPro" id="IPR036318">
    <property type="entry name" value="FAD-bd_PCMH-like_sf"/>
</dbReference>
<dbReference type="InterPro" id="IPR016169">
    <property type="entry name" value="FAD-bd_PCMH_sub2"/>
</dbReference>
<evidence type="ECO:0000259" key="11">
    <source>
        <dbReference type="PROSITE" id="PS51371"/>
    </source>
</evidence>
<keyword evidence="7 9" id="KW-0472">Membrane</keyword>
<dbReference type="CDD" id="cd04590">
    <property type="entry name" value="CBS_pair_CorC_HlyC_assoc"/>
    <property type="match status" value="1"/>
</dbReference>
<evidence type="ECO:0000256" key="3">
    <source>
        <dbReference type="ARBA" id="ARBA00022692"/>
    </source>
</evidence>
<sequence length="417" mass="47047">MSSSLTWDFIILVVLLVLSSFFSAAETALMSLSKIRIRHLVEENIKGAKLVKKLTEEPNKLLGSILIGNNVVNIGASALATTVTARLVKSDWGVAIATAVMTILILIFGEITPKSLAKQKSEAVSLRVIGPISLVVSILKPFVFIFNKISLIFIKMLGGETTISQQFITEEELKTIVNVSEEEGVLEIEEKQMIYNVFEFGDLQVKDVMVQRIDIIAASVEVTYEEIIQIIKDEQFSRIPVYGETIDDILGVLNVKDLILAEDVKNNFLVKDYMRTPLYTFEFKKITELFSEMKKTRNHMAVVLDEYGGTVGIVTIEDLVEEIVGEIEDEYDDETDKHIEVVKEDEYIVDGSMRINDLNELIGIKIESEEFDSIGGFIIGQIGKMPEEKEEVSYINTRFVVEEVERNRIKKVRIFTL</sequence>
<accession>A0ABS1EVQ8</accession>
<keyword evidence="3 9" id="KW-0812">Transmembrane</keyword>
<evidence type="ECO:0000259" key="12">
    <source>
        <dbReference type="PROSITE" id="PS51846"/>
    </source>
</evidence>
<dbReference type="SUPFAM" id="SSF56176">
    <property type="entry name" value="FAD-binding/transporter-associated domain-like"/>
    <property type="match status" value="1"/>
</dbReference>
<dbReference type="Gene3D" id="3.30.465.10">
    <property type="match status" value="1"/>
</dbReference>
<dbReference type="SMART" id="SM01091">
    <property type="entry name" value="CorC_HlyC"/>
    <property type="match status" value="1"/>
</dbReference>
<dbReference type="Proteomes" id="UP000596739">
    <property type="component" value="Unassembled WGS sequence"/>
</dbReference>
<evidence type="ECO:0000256" key="7">
    <source>
        <dbReference type="ARBA" id="ARBA00023136"/>
    </source>
</evidence>
<dbReference type="InterPro" id="IPR005170">
    <property type="entry name" value="Transptr-assoc_dom"/>
</dbReference>
<evidence type="ECO:0000256" key="5">
    <source>
        <dbReference type="ARBA" id="ARBA00022989"/>
    </source>
</evidence>
<name>A0ABS1EVQ8_9CLOT</name>
<proteinExistence type="inferred from homology"/>
<evidence type="ECO:0000256" key="6">
    <source>
        <dbReference type="ARBA" id="ARBA00023122"/>
    </source>
</evidence>
<dbReference type="Pfam" id="PF01595">
    <property type="entry name" value="CNNM"/>
    <property type="match status" value="1"/>
</dbReference>
<feature type="domain" description="CBS" evidence="11">
    <location>
        <begin position="209"/>
        <end position="269"/>
    </location>
</feature>
<evidence type="ECO:0000256" key="10">
    <source>
        <dbReference type="SAM" id="Phobius"/>
    </source>
</evidence>
<comment type="similarity">
    <text evidence="2">Belongs to the UPF0053 family.</text>
</comment>